<dbReference type="Gene3D" id="1.10.10.10">
    <property type="entry name" value="Winged helix-like DNA-binding domain superfamily/Winged helix DNA-binding domain"/>
    <property type="match status" value="1"/>
</dbReference>
<feature type="domain" description="HTH marR-type" evidence="2">
    <location>
        <begin position="29"/>
        <end position="161"/>
    </location>
</feature>
<dbReference type="InterPro" id="IPR000835">
    <property type="entry name" value="HTH_MarR-typ"/>
</dbReference>
<reference evidence="3 4" key="1">
    <citation type="submission" date="2021-10" db="EMBL/GenBank/DDBJ databases">
        <title>Streptomyces gossypii sp. nov., isolated from soil collected from cotton field.</title>
        <authorList>
            <person name="Ge X."/>
            <person name="Chen X."/>
            <person name="Liu W."/>
        </authorList>
    </citation>
    <scope>NUCLEOTIDE SEQUENCE [LARGE SCALE GENOMIC DNA]</scope>
    <source>
        <strain evidence="3 4">N2-109</strain>
    </source>
</reference>
<evidence type="ECO:0000259" key="2">
    <source>
        <dbReference type="PROSITE" id="PS50995"/>
    </source>
</evidence>
<dbReference type="InterPro" id="IPR036388">
    <property type="entry name" value="WH-like_DNA-bd_sf"/>
</dbReference>
<dbReference type="PANTHER" id="PTHR39515:SF2">
    <property type="entry name" value="HTH-TYPE TRANSCRIPTIONAL REGULATOR RV0880"/>
    <property type="match status" value="1"/>
</dbReference>
<comment type="caution">
    <text evidence="3">The sequence shown here is derived from an EMBL/GenBank/DDBJ whole genome shotgun (WGS) entry which is preliminary data.</text>
</comment>
<proteinExistence type="predicted"/>
<gene>
    <name evidence="3" type="ORF">LHJ74_06010</name>
</gene>
<dbReference type="InterPro" id="IPR036390">
    <property type="entry name" value="WH_DNA-bd_sf"/>
</dbReference>
<organism evidence="3 4">
    <name type="scientific">Streptomyces gossypii</name>
    <dbReference type="NCBI Taxonomy" id="2883101"/>
    <lineage>
        <taxon>Bacteria</taxon>
        <taxon>Bacillati</taxon>
        <taxon>Actinomycetota</taxon>
        <taxon>Actinomycetes</taxon>
        <taxon>Kitasatosporales</taxon>
        <taxon>Streptomycetaceae</taxon>
        <taxon>Streptomyces</taxon>
    </lineage>
</organism>
<feature type="region of interest" description="Disordered" evidence="1">
    <location>
        <begin position="1"/>
        <end position="20"/>
    </location>
</feature>
<dbReference type="Pfam" id="PF12802">
    <property type="entry name" value="MarR_2"/>
    <property type="match status" value="1"/>
</dbReference>
<keyword evidence="4" id="KW-1185">Reference proteome</keyword>
<dbReference type="InterPro" id="IPR052526">
    <property type="entry name" value="HTH-type_Bedaq_tolerance"/>
</dbReference>
<dbReference type="Proteomes" id="UP001156389">
    <property type="component" value="Unassembled WGS sequence"/>
</dbReference>
<evidence type="ECO:0000313" key="4">
    <source>
        <dbReference type="Proteomes" id="UP001156389"/>
    </source>
</evidence>
<protein>
    <submittedName>
        <fullName evidence="3">MarR family transcriptional regulator</fullName>
    </submittedName>
</protein>
<sequence length="183" mass="19527">MRDTSDVDEGAGRAAAGGGRVDDELLGSARELTPSLYALSRVLRFEGMDEAGLWRLPPAELELVRYVHHEPGVTVGALARELGLHASNVSSTVRRLVDLGMLQRSPDPDDRRITRLHVTMKAVQGMAMIENAWADIFADALATLPAEHRATLTASVPALDALSEALRARRAGGAGGTARPKEG</sequence>
<dbReference type="SMART" id="SM00347">
    <property type="entry name" value="HTH_MARR"/>
    <property type="match status" value="1"/>
</dbReference>
<dbReference type="SUPFAM" id="SSF46785">
    <property type="entry name" value="Winged helix' DNA-binding domain"/>
    <property type="match status" value="1"/>
</dbReference>
<name>A0ABT2JNM8_9ACTN</name>
<evidence type="ECO:0000256" key="1">
    <source>
        <dbReference type="SAM" id="MobiDB-lite"/>
    </source>
</evidence>
<accession>A0ABT2JNM8</accession>
<dbReference type="EMBL" id="JAJAGO010000002">
    <property type="protein sequence ID" value="MCT2589484.1"/>
    <property type="molecule type" value="Genomic_DNA"/>
</dbReference>
<dbReference type="RefSeq" id="WP_260216454.1">
    <property type="nucleotide sequence ID" value="NZ_JAJAGO010000002.1"/>
</dbReference>
<dbReference type="PANTHER" id="PTHR39515">
    <property type="entry name" value="CONSERVED PROTEIN"/>
    <property type="match status" value="1"/>
</dbReference>
<evidence type="ECO:0000313" key="3">
    <source>
        <dbReference type="EMBL" id="MCT2589484.1"/>
    </source>
</evidence>
<dbReference type="PROSITE" id="PS50995">
    <property type="entry name" value="HTH_MARR_2"/>
    <property type="match status" value="1"/>
</dbReference>